<reference evidence="3" key="1">
    <citation type="submission" date="2019-12" db="EMBL/GenBank/DDBJ databases">
        <title>Genome sequencing and annotation of Brassica cretica.</title>
        <authorList>
            <person name="Studholme D.J."/>
            <person name="Sarris P."/>
        </authorList>
    </citation>
    <scope>NUCLEOTIDE SEQUENCE</scope>
    <source>
        <strain evidence="3">PFS-109/04</strain>
        <tissue evidence="3">Leaf</tissue>
    </source>
</reference>
<gene>
    <name evidence="3" type="ORF">F2Q69_00061454</name>
</gene>
<name>A0A8S9RQ37_BRACR</name>
<evidence type="ECO:0000313" key="3">
    <source>
        <dbReference type="EMBL" id="KAF3575053.1"/>
    </source>
</evidence>
<keyword evidence="1" id="KW-0175">Coiled coil</keyword>
<dbReference type="InterPro" id="IPR027640">
    <property type="entry name" value="Kinesin-like_fam"/>
</dbReference>
<accession>A0A8S9RQ37</accession>
<feature type="region of interest" description="Disordered" evidence="2">
    <location>
        <begin position="1"/>
        <end position="20"/>
    </location>
</feature>
<dbReference type="GO" id="GO:0007052">
    <property type="term" value="P:mitotic spindle organization"/>
    <property type="evidence" value="ECO:0007669"/>
    <property type="project" value="TreeGrafter"/>
</dbReference>
<evidence type="ECO:0000256" key="2">
    <source>
        <dbReference type="SAM" id="MobiDB-lite"/>
    </source>
</evidence>
<dbReference type="GO" id="GO:0005875">
    <property type="term" value="C:microtubule associated complex"/>
    <property type="evidence" value="ECO:0007669"/>
    <property type="project" value="TreeGrafter"/>
</dbReference>
<dbReference type="AlphaFoldDB" id="A0A8S9RQ37"/>
<sequence>MPQDREQQALPKEGVHVPQPAVPEVVALGSDASNVITCNVADQATTADDSLPGRLPREKEQVPLEENAPKKARGISEDIDGAAKEWEHALRQNNMGNELSELSKRLEEKESEMKICGAGTEIIRQHFEKKMMELEKEKRTVQVERDLLLAEVEKLAASSDRQAQVARDSHAQKLKALETQISNLKKKQENQVEALKQKQKSEDAAKRLQAEIQCIKAQKVQLQHKMKQEADQFRQWKASQEKELLQLKKEGRKTEHERLKLEALNRRQKMVLHRKTEEAAMATKRLKELLESRKSSVAGNGQPPTKKVNGKTLQKWIDNELEVMTKILFSVCVFDT</sequence>
<dbReference type="Proteomes" id="UP000712600">
    <property type="component" value="Unassembled WGS sequence"/>
</dbReference>
<evidence type="ECO:0000313" key="4">
    <source>
        <dbReference type="Proteomes" id="UP000712600"/>
    </source>
</evidence>
<comment type="caution">
    <text evidence="3">The sequence shown here is derived from an EMBL/GenBank/DDBJ whole genome shotgun (WGS) entry which is preliminary data.</text>
</comment>
<dbReference type="PANTHER" id="PTHR47969:SF3">
    <property type="entry name" value="KINESIN-LIKE PROTEIN KIN-4B"/>
    <property type="match status" value="1"/>
</dbReference>
<dbReference type="GO" id="GO:0007018">
    <property type="term" value="P:microtubule-based movement"/>
    <property type="evidence" value="ECO:0007669"/>
    <property type="project" value="InterPro"/>
</dbReference>
<organism evidence="3 4">
    <name type="scientific">Brassica cretica</name>
    <name type="common">Mustard</name>
    <dbReference type="NCBI Taxonomy" id="69181"/>
    <lineage>
        <taxon>Eukaryota</taxon>
        <taxon>Viridiplantae</taxon>
        <taxon>Streptophyta</taxon>
        <taxon>Embryophyta</taxon>
        <taxon>Tracheophyta</taxon>
        <taxon>Spermatophyta</taxon>
        <taxon>Magnoliopsida</taxon>
        <taxon>eudicotyledons</taxon>
        <taxon>Gunneridae</taxon>
        <taxon>Pentapetalae</taxon>
        <taxon>rosids</taxon>
        <taxon>malvids</taxon>
        <taxon>Brassicales</taxon>
        <taxon>Brassicaceae</taxon>
        <taxon>Brassiceae</taxon>
        <taxon>Brassica</taxon>
    </lineage>
</organism>
<proteinExistence type="predicted"/>
<dbReference type="PANTHER" id="PTHR47969">
    <property type="entry name" value="CHROMOSOME-ASSOCIATED KINESIN KIF4A-RELATED"/>
    <property type="match status" value="1"/>
</dbReference>
<dbReference type="EMBL" id="QGKX02000095">
    <property type="protein sequence ID" value="KAF3575053.1"/>
    <property type="molecule type" value="Genomic_DNA"/>
</dbReference>
<protein>
    <submittedName>
        <fullName evidence="3">Uncharacterized protein</fullName>
    </submittedName>
</protein>
<feature type="coiled-coil region" evidence="1">
    <location>
        <begin position="92"/>
        <end position="292"/>
    </location>
</feature>
<dbReference type="Pfam" id="PF25764">
    <property type="entry name" value="KIF21A_4th"/>
    <property type="match status" value="1"/>
</dbReference>
<dbReference type="GO" id="GO:0051231">
    <property type="term" value="P:spindle elongation"/>
    <property type="evidence" value="ECO:0007669"/>
    <property type="project" value="TreeGrafter"/>
</dbReference>
<evidence type="ECO:0000256" key="1">
    <source>
        <dbReference type="SAM" id="Coils"/>
    </source>
</evidence>
<dbReference type="GO" id="GO:0003777">
    <property type="term" value="F:microtubule motor activity"/>
    <property type="evidence" value="ECO:0007669"/>
    <property type="project" value="InterPro"/>
</dbReference>
<feature type="region of interest" description="Disordered" evidence="2">
    <location>
        <begin position="44"/>
        <end position="76"/>
    </location>
</feature>